<dbReference type="Reactome" id="R-SSC-375276">
    <property type="pathway name" value="Peptide ligand-binding receptors"/>
</dbReference>
<keyword evidence="4" id="KW-0732">Signal</keyword>
<evidence type="ECO:0000256" key="5">
    <source>
        <dbReference type="ARBA" id="ARBA00023108"/>
    </source>
</evidence>
<accession>I3LHX2</accession>
<dbReference type="Gene3D" id="2.10.80.10">
    <property type="entry name" value="Lipase, subunit A"/>
    <property type="match status" value="1"/>
</dbReference>
<keyword evidence="3" id="KW-0964">Secreted</keyword>
<evidence type="ECO:0000256" key="4">
    <source>
        <dbReference type="ARBA" id="ARBA00022729"/>
    </source>
</evidence>
<feature type="compositionally biased region" description="Basic residues" evidence="10">
    <location>
        <begin position="127"/>
        <end position="138"/>
    </location>
</feature>
<dbReference type="eggNOG" id="ENOG502SU1D">
    <property type="taxonomic scope" value="Eukaryota"/>
</dbReference>
<dbReference type="GO" id="GO:0048511">
    <property type="term" value="P:rhythmic process"/>
    <property type="evidence" value="ECO:0007669"/>
    <property type="project" value="UniProtKB-KW"/>
</dbReference>
<evidence type="ECO:0000256" key="8">
    <source>
        <dbReference type="ARBA" id="ARBA00054597"/>
    </source>
</evidence>
<evidence type="ECO:0000313" key="14">
    <source>
        <dbReference type="VGNC" id="VGNC:91831"/>
    </source>
</evidence>
<reference evidence="12" key="2">
    <citation type="journal article" date="2020" name="Gigascience">
        <title>An improved pig reference genome sequence to enable pig genetics and genomics research.</title>
        <authorList>
            <person name="Warr A."/>
            <person name="Affara N."/>
            <person name="Aken B."/>
            <person name="Beiki H."/>
            <person name="Bickhart D.M."/>
            <person name="Billis K."/>
            <person name="Chow W."/>
            <person name="Eory L."/>
            <person name="Finlayson H.A."/>
            <person name="Flicek P."/>
            <person name="Giron C.G."/>
            <person name="Griffin D.K."/>
            <person name="Hall R."/>
            <person name="Hannum G."/>
            <person name="Hourlier T."/>
            <person name="Howe K."/>
            <person name="Hume D.A."/>
            <person name="Izuogu O."/>
            <person name="Kim K."/>
            <person name="Koren S."/>
            <person name="Liu H."/>
            <person name="Manchanda N."/>
            <person name="Martin F.J."/>
            <person name="Nonneman D.J."/>
            <person name="O'Connor R.E."/>
            <person name="Phillippy A.M."/>
            <person name="Rohrer G.A."/>
            <person name="Rosen B.D."/>
            <person name="Rund L.A."/>
            <person name="Sargent C.A."/>
            <person name="Schook L.B."/>
            <person name="Schroeder S.G."/>
            <person name="Schwartz A.S."/>
            <person name="Skinner B.M."/>
            <person name="Talbot R."/>
            <person name="Tseng E."/>
            <person name="Tuggle C.K."/>
            <person name="Watson M."/>
            <person name="Smith T.P.L."/>
            <person name="Archibald A.L."/>
        </authorList>
    </citation>
    <scope>NUCLEOTIDE SEQUENCE [LARGE SCALE GENOMIC DNA]</scope>
    <source>
        <strain evidence="12">Duroc</strain>
    </source>
</reference>
<dbReference type="FunCoup" id="I3LHX2">
    <property type="interactions" value="18"/>
</dbReference>
<dbReference type="STRING" id="9823.ENSSSCP00000023671"/>
<reference evidence="12" key="3">
    <citation type="submission" date="2025-08" db="UniProtKB">
        <authorList>
            <consortium name="Ensembl"/>
        </authorList>
    </citation>
    <scope>IDENTIFICATION</scope>
</reference>
<dbReference type="GO" id="GO:0043066">
    <property type="term" value="P:negative regulation of apoptotic process"/>
    <property type="evidence" value="ECO:0007669"/>
    <property type="project" value="Ensembl"/>
</dbReference>
<gene>
    <name evidence="12 14" type="primary">PROK2</name>
</gene>
<dbReference type="GeneTree" id="ENSGT00940000162026"/>
<dbReference type="SUPFAM" id="SSF57190">
    <property type="entry name" value="Colipase-like"/>
    <property type="match status" value="2"/>
</dbReference>
<proteinExistence type="inferred from homology"/>
<evidence type="ECO:0000256" key="2">
    <source>
        <dbReference type="ARBA" id="ARBA00006999"/>
    </source>
</evidence>
<dbReference type="PANTHER" id="PTHR18821:SF8">
    <property type="entry name" value="PROKINETICIN-2"/>
    <property type="match status" value="1"/>
</dbReference>
<dbReference type="GO" id="GO:0006935">
    <property type="term" value="P:chemotaxis"/>
    <property type="evidence" value="ECO:0007669"/>
    <property type="project" value="Ensembl"/>
</dbReference>
<dbReference type="Ensembl" id="ENSSSCT00000022311.4">
    <property type="protein sequence ID" value="ENSSSCP00000023671.3"/>
    <property type="gene ID" value="ENSSSCG00000026200.4"/>
</dbReference>
<keyword evidence="13" id="KW-1185">Reference proteome</keyword>
<protein>
    <recommendedName>
        <fullName evidence="9">Prokineticin-2</fullName>
    </recommendedName>
</protein>
<dbReference type="GO" id="GO:0001664">
    <property type="term" value="F:G protein-coupled receptor binding"/>
    <property type="evidence" value="ECO:0007669"/>
    <property type="project" value="UniProtKB-ARBA"/>
</dbReference>
<dbReference type="PaxDb" id="9823-ENSSSCP00000023671"/>
<dbReference type="Reactome" id="R-SSC-416476">
    <property type="pathway name" value="G alpha (q) signalling events"/>
</dbReference>
<dbReference type="GO" id="GO:0001525">
    <property type="term" value="P:angiogenesis"/>
    <property type="evidence" value="ECO:0007669"/>
    <property type="project" value="Ensembl"/>
</dbReference>
<feature type="domain" description="Prokineticin" evidence="11">
    <location>
        <begin position="50"/>
        <end position="170"/>
    </location>
</feature>
<dbReference type="PANTHER" id="PTHR18821">
    <property type="entry name" value="PROKINETICIN"/>
    <property type="match status" value="1"/>
</dbReference>
<dbReference type="InterPro" id="IPR009523">
    <property type="entry name" value="Prokineticin"/>
</dbReference>
<name>I3LHX2_PIG</name>
<comment type="function">
    <text evidence="8">May function as an output molecule from the suprachiasmatic nucleus (SCN) that transmits behavioral circadian rhythm. May also function locally within the SCN to synchronize output. Potently contracts gastrointestinal (GI) smooth muscle.</text>
</comment>
<keyword evidence="5" id="KW-0090">Biological rhythms</keyword>
<sequence length="173" mass="19151">MSCKFAALSTWSSGNQDSRGGCLRPQKQCGRVRKAAAGARPEVAMRIPRCAPLLLLLLLPPLLLTPPAGDAAVITGACDKDPQCGGGMCCAVSIWVKSIRICTPMGKVGDSCHPMTRKNHFENGRQERRRRKRRKRKKEVPFFGRRMHHTCPCMPGLACSRTSFNRFVCLARK</sequence>
<dbReference type="FunFam" id="2.10.80.10:FF:000002">
    <property type="entry name" value="prokineticin-2 isoform X2"/>
    <property type="match status" value="1"/>
</dbReference>
<evidence type="ECO:0000256" key="9">
    <source>
        <dbReference type="ARBA" id="ARBA00069276"/>
    </source>
</evidence>
<organism evidence="12 13">
    <name type="scientific">Sus scrofa</name>
    <name type="common">Pig</name>
    <dbReference type="NCBI Taxonomy" id="9823"/>
    <lineage>
        <taxon>Eukaryota</taxon>
        <taxon>Metazoa</taxon>
        <taxon>Chordata</taxon>
        <taxon>Craniata</taxon>
        <taxon>Vertebrata</taxon>
        <taxon>Euteleostomi</taxon>
        <taxon>Mammalia</taxon>
        <taxon>Eutheria</taxon>
        <taxon>Laurasiatheria</taxon>
        <taxon>Artiodactyla</taxon>
        <taxon>Suina</taxon>
        <taxon>Suidae</taxon>
        <taxon>Sus</taxon>
    </lineage>
</organism>
<evidence type="ECO:0000256" key="10">
    <source>
        <dbReference type="SAM" id="MobiDB-lite"/>
    </source>
</evidence>
<keyword evidence="7" id="KW-0527">Neuropeptide</keyword>
<dbReference type="InterPro" id="IPR023569">
    <property type="entry name" value="Prokineticin_domain"/>
</dbReference>
<dbReference type="HOGENOM" id="CLU_143202_1_0_1"/>
<dbReference type="GO" id="GO:0005576">
    <property type="term" value="C:extracellular region"/>
    <property type="evidence" value="ECO:0007669"/>
    <property type="project" value="UniProtKB-SubCell"/>
</dbReference>
<evidence type="ECO:0000256" key="3">
    <source>
        <dbReference type="ARBA" id="ARBA00022525"/>
    </source>
</evidence>
<dbReference type="InParanoid" id="I3LHX2"/>
<dbReference type="GO" id="GO:0007218">
    <property type="term" value="P:neuropeptide signaling pathway"/>
    <property type="evidence" value="ECO:0007669"/>
    <property type="project" value="UniProtKB-KW"/>
</dbReference>
<dbReference type="ExpressionAtlas" id="I3LHX2">
    <property type="expression patterns" value="baseline and differential"/>
</dbReference>
<keyword evidence="6" id="KW-1015">Disulfide bond</keyword>
<comment type="subcellular location">
    <subcellularLocation>
        <location evidence="1">Secreted</location>
    </subcellularLocation>
</comment>
<dbReference type="AlphaFoldDB" id="I3LHX2"/>
<evidence type="ECO:0000313" key="13">
    <source>
        <dbReference type="Proteomes" id="UP000008227"/>
    </source>
</evidence>
<dbReference type="Proteomes" id="UP000008227">
    <property type="component" value="Chromosome 13"/>
</dbReference>
<evidence type="ECO:0000256" key="7">
    <source>
        <dbReference type="ARBA" id="ARBA00023320"/>
    </source>
</evidence>
<dbReference type="Pfam" id="PF06607">
    <property type="entry name" value="Prokineticin"/>
    <property type="match status" value="1"/>
</dbReference>
<dbReference type="GO" id="GO:0045987">
    <property type="term" value="P:positive regulation of smooth muscle contraction"/>
    <property type="evidence" value="ECO:0007669"/>
    <property type="project" value="Ensembl"/>
</dbReference>
<dbReference type="VGNC" id="VGNC:91831">
    <property type="gene designation" value="PROK2"/>
</dbReference>
<evidence type="ECO:0000259" key="11">
    <source>
        <dbReference type="Pfam" id="PF06607"/>
    </source>
</evidence>
<feature type="region of interest" description="Disordered" evidence="10">
    <location>
        <begin position="116"/>
        <end position="139"/>
    </location>
</feature>
<dbReference type="GO" id="GO:0007283">
    <property type="term" value="P:spermatogenesis"/>
    <property type="evidence" value="ECO:0007669"/>
    <property type="project" value="Ensembl"/>
</dbReference>
<dbReference type="Bgee" id="ENSSSCG00000026200">
    <property type="expression patterns" value="Expressed in testis and 8 other cell types or tissues"/>
</dbReference>
<dbReference type="GO" id="GO:0001935">
    <property type="term" value="P:endothelial cell proliferation"/>
    <property type="evidence" value="ECO:0000318"/>
    <property type="project" value="GO_Central"/>
</dbReference>
<reference evidence="12" key="4">
    <citation type="submission" date="2025-09" db="UniProtKB">
        <authorList>
            <consortium name="Ensembl"/>
        </authorList>
    </citation>
    <scope>IDENTIFICATION</scope>
</reference>
<evidence type="ECO:0000256" key="1">
    <source>
        <dbReference type="ARBA" id="ARBA00004613"/>
    </source>
</evidence>
<evidence type="ECO:0000256" key="6">
    <source>
        <dbReference type="ARBA" id="ARBA00023157"/>
    </source>
</evidence>
<comment type="similarity">
    <text evidence="2">Belongs to the AVIT (prokineticin) family.</text>
</comment>
<reference evidence="13" key="1">
    <citation type="submission" date="2009-11" db="EMBL/GenBank/DDBJ databases">
        <authorList>
            <consortium name="Porcine genome sequencing project"/>
        </authorList>
    </citation>
    <scope>NUCLEOTIDE SEQUENCE [LARGE SCALE GENOMIC DNA]</scope>
    <source>
        <strain evidence="13">Duroc</strain>
    </source>
</reference>
<evidence type="ECO:0000313" key="12">
    <source>
        <dbReference type="Ensembl" id="ENSSSCP00000023671.3"/>
    </source>
</evidence>